<proteinExistence type="predicted"/>
<dbReference type="AlphaFoldDB" id="A0A6M3M543"/>
<dbReference type="EMBL" id="MT143681">
    <property type="protein sequence ID" value="QJB00112.1"/>
    <property type="molecule type" value="Genomic_DNA"/>
</dbReference>
<sequence>MIGLDMREMWELVDSGKLVITSSSPGLDEPKGPCPITALNTRQLIDLIIQLITENNERIEQDLRAKH</sequence>
<accession>A0A6M3M543</accession>
<protein>
    <submittedName>
        <fullName evidence="1">Uncharacterized protein</fullName>
    </submittedName>
</protein>
<organism evidence="1">
    <name type="scientific">viral metagenome</name>
    <dbReference type="NCBI Taxonomy" id="1070528"/>
    <lineage>
        <taxon>unclassified sequences</taxon>
        <taxon>metagenomes</taxon>
        <taxon>organismal metagenomes</taxon>
    </lineage>
</organism>
<reference evidence="1" key="1">
    <citation type="submission" date="2020-03" db="EMBL/GenBank/DDBJ databases">
        <title>The deep terrestrial virosphere.</title>
        <authorList>
            <person name="Holmfeldt K."/>
            <person name="Nilsson E."/>
            <person name="Simone D."/>
            <person name="Lopez-Fernandez M."/>
            <person name="Wu X."/>
            <person name="de Brujin I."/>
            <person name="Lundin D."/>
            <person name="Andersson A."/>
            <person name="Bertilsson S."/>
            <person name="Dopson M."/>
        </authorList>
    </citation>
    <scope>NUCLEOTIDE SEQUENCE</scope>
    <source>
        <strain evidence="1">MM171A00692</strain>
    </source>
</reference>
<gene>
    <name evidence="1" type="ORF">MM171A00692_0017</name>
</gene>
<name>A0A6M3M543_9ZZZZ</name>
<evidence type="ECO:0000313" key="1">
    <source>
        <dbReference type="EMBL" id="QJB00112.1"/>
    </source>
</evidence>